<protein>
    <submittedName>
        <fullName evidence="8">Uncharacterized protein</fullName>
    </submittedName>
</protein>
<dbReference type="Proteomes" id="UP000219338">
    <property type="component" value="Unassembled WGS sequence"/>
</dbReference>
<sequence>MPWYNDLGASPPFELIKQVFPRQPSEVHACVFFPWTSGSLSTLWNGFFQESSNEWNAMISEFRDSVLLAGDKNAFIVHLQSLKPIISIPLPVTRSFKPLATDKVNVAWALSSDKWLDPLVILSFLGLVFIYDVKKRQIVSQLRGHGAPITSVVVHPKLPHLFCTTSRDFSTRVYDLTLKPKQRPSNPPWPPNKLRSLAGPAHGLDMTQPEGPVDGIGRCVLVLMGGRSGGHQGEVLGADFHPRQPLLATCGMDRFVKIWHLPPQLVQHKASKNSVPLLRQDKPLFSSSRLHKARVISVSWLEDDTLLSHSAPAMMRVYPSVVGNNDTYIEPGTIVLWRWLGLNRFFPATKPPDQEVLRGCASDYQQSASFKILSVYSITNCLDSYNPPRLSVFRSEKHCPIILFTRPKSNTITLYNVAKFSPRSVPPYPWDTNDVAELAERMQLTDEDVVAHHVKEQKPGPPGWEIVLQERDRTFPGVADDVKETMVSCSMGFGGRVIVGTGSLGSIWIWRRSKI</sequence>
<dbReference type="OMA" id="KIWRIPP"/>
<name>A0A284R9R0_ARMOS</name>
<keyword evidence="3" id="KW-0677">Repeat</keyword>
<organism evidence="8 9">
    <name type="scientific">Armillaria ostoyae</name>
    <name type="common">Armillaria root rot fungus</name>
    <dbReference type="NCBI Taxonomy" id="47428"/>
    <lineage>
        <taxon>Eukaryota</taxon>
        <taxon>Fungi</taxon>
        <taxon>Dikarya</taxon>
        <taxon>Basidiomycota</taxon>
        <taxon>Agaricomycotina</taxon>
        <taxon>Agaricomycetes</taxon>
        <taxon>Agaricomycetidae</taxon>
        <taxon>Agaricales</taxon>
        <taxon>Marasmiineae</taxon>
        <taxon>Physalacriaceae</taxon>
        <taxon>Armillaria</taxon>
    </lineage>
</organism>
<accession>A0A284R9R0</accession>
<dbReference type="SMART" id="SM00320">
    <property type="entry name" value="WD40"/>
    <property type="match status" value="2"/>
</dbReference>
<comment type="similarity">
    <text evidence="1">Belongs to the WD repeat ESC family.</text>
</comment>
<evidence type="ECO:0000256" key="5">
    <source>
        <dbReference type="ARBA" id="ARBA00023163"/>
    </source>
</evidence>
<evidence type="ECO:0000313" key="8">
    <source>
        <dbReference type="EMBL" id="SJL05440.1"/>
    </source>
</evidence>
<proteinExistence type="inferred from homology"/>
<dbReference type="InterPro" id="IPR015943">
    <property type="entry name" value="WD40/YVTN_repeat-like_dom_sf"/>
</dbReference>
<dbReference type="PROSITE" id="PS50082">
    <property type="entry name" value="WD_REPEATS_2"/>
    <property type="match status" value="1"/>
</dbReference>
<dbReference type="Pfam" id="PF00400">
    <property type="entry name" value="WD40"/>
    <property type="match status" value="2"/>
</dbReference>
<feature type="region of interest" description="Disordered" evidence="7">
    <location>
        <begin position="180"/>
        <end position="210"/>
    </location>
</feature>
<evidence type="ECO:0000256" key="6">
    <source>
        <dbReference type="PROSITE-ProRule" id="PRU00221"/>
    </source>
</evidence>
<feature type="repeat" description="WD" evidence="6">
    <location>
        <begin position="228"/>
        <end position="261"/>
    </location>
</feature>
<reference evidence="9" key="1">
    <citation type="journal article" date="2017" name="Nat. Ecol. Evol.">
        <title>Genome expansion and lineage-specific genetic innovations in the forest pathogenic fungi Armillaria.</title>
        <authorList>
            <person name="Sipos G."/>
            <person name="Prasanna A.N."/>
            <person name="Walter M.C."/>
            <person name="O'Connor E."/>
            <person name="Balint B."/>
            <person name="Krizsan K."/>
            <person name="Kiss B."/>
            <person name="Hess J."/>
            <person name="Varga T."/>
            <person name="Slot J."/>
            <person name="Riley R."/>
            <person name="Boka B."/>
            <person name="Rigling D."/>
            <person name="Barry K."/>
            <person name="Lee J."/>
            <person name="Mihaltcheva S."/>
            <person name="LaButti K."/>
            <person name="Lipzen A."/>
            <person name="Waldron R."/>
            <person name="Moloney N.M."/>
            <person name="Sperisen C."/>
            <person name="Kredics L."/>
            <person name="Vagvoelgyi C."/>
            <person name="Patrignani A."/>
            <person name="Fitzpatrick D."/>
            <person name="Nagy I."/>
            <person name="Doyle S."/>
            <person name="Anderson J.B."/>
            <person name="Grigoriev I.V."/>
            <person name="Gueldener U."/>
            <person name="Muensterkoetter M."/>
            <person name="Nagy L.G."/>
        </authorList>
    </citation>
    <scope>NUCLEOTIDE SEQUENCE [LARGE SCALE GENOMIC DNA]</scope>
    <source>
        <strain evidence="9">C18/9</strain>
    </source>
</reference>
<evidence type="ECO:0000256" key="3">
    <source>
        <dbReference type="ARBA" id="ARBA00022737"/>
    </source>
</evidence>
<evidence type="ECO:0000256" key="4">
    <source>
        <dbReference type="ARBA" id="ARBA00023015"/>
    </source>
</evidence>
<dbReference type="InterPro" id="IPR036322">
    <property type="entry name" value="WD40_repeat_dom_sf"/>
</dbReference>
<gene>
    <name evidence="8" type="ORF">ARMOST_08807</name>
</gene>
<dbReference type="STRING" id="47428.A0A284R9R0"/>
<keyword evidence="4" id="KW-0805">Transcription regulation</keyword>
<evidence type="ECO:0000256" key="1">
    <source>
        <dbReference type="ARBA" id="ARBA00008075"/>
    </source>
</evidence>
<dbReference type="AlphaFoldDB" id="A0A284R9R0"/>
<keyword evidence="9" id="KW-1185">Reference proteome</keyword>
<dbReference type="Gene3D" id="2.130.10.10">
    <property type="entry name" value="YVTN repeat-like/Quinoprotein amine dehydrogenase"/>
    <property type="match status" value="1"/>
</dbReference>
<evidence type="ECO:0000256" key="7">
    <source>
        <dbReference type="SAM" id="MobiDB-lite"/>
    </source>
</evidence>
<dbReference type="InterPro" id="IPR051243">
    <property type="entry name" value="PcG_WD-repeat"/>
</dbReference>
<dbReference type="PANTHER" id="PTHR10253">
    <property type="entry name" value="POLYCOMB PROTEIN"/>
    <property type="match status" value="1"/>
</dbReference>
<evidence type="ECO:0000313" key="9">
    <source>
        <dbReference type="Proteomes" id="UP000219338"/>
    </source>
</evidence>
<dbReference type="OrthoDB" id="7318948at2759"/>
<dbReference type="PROSITE" id="PS50294">
    <property type="entry name" value="WD_REPEATS_REGION"/>
    <property type="match status" value="1"/>
</dbReference>
<dbReference type="InterPro" id="IPR001680">
    <property type="entry name" value="WD40_rpt"/>
</dbReference>
<evidence type="ECO:0000256" key="2">
    <source>
        <dbReference type="ARBA" id="ARBA00022574"/>
    </source>
</evidence>
<keyword evidence="5" id="KW-0804">Transcription</keyword>
<dbReference type="EMBL" id="FUEG01000006">
    <property type="protein sequence ID" value="SJL05440.1"/>
    <property type="molecule type" value="Genomic_DNA"/>
</dbReference>
<keyword evidence="2 6" id="KW-0853">WD repeat</keyword>
<dbReference type="SUPFAM" id="SSF50978">
    <property type="entry name" value="WD40 repeat-like"/>
    <property type="match status" value="1"/>
</dbReference>